<proteinExistence type="predicted"/>
<organism evidence="1 2">
    <name type="scientific">Portunus trituberculatus</name>
    <name type="common">Swimming crab</name>
    <name type="synonym">Neptunus trituberculatus</name>
    <dbReference type="NCBI Taxonomy" id="210409"/>
    <lineage>
        <taxon>Eukaryota</taxon>
        <taxon>Metazoa</taxon>
        <taxon>Ecdysozoa</taxon>
        <taxon>Arthropoda</taxon>
        <taxon>Crustacea</taxon>
        <taxon>Multicrustacea</taxon>
        <taxon>Malacostraca</taxon>
        <taxon>Eumalacostraca</taxon>
        <taxon>Eucarida</taxon>
        <taxon>Decapoda</taxon>
        <taxon>Pleocyemata</taxon>
        <taxon>Brachyura</taxon>
        <taxon>Eubrachyura</taxon>
        <taxon>Portunoidea</taxon>
        <taxon>Portunidae</taxon>
        <taxon>Portuninae</taxon>
        <taxon>Portunus</taxon>
    </lineage>
</organism>
<dbReference type="Proteomes" id="UP000324222">
    <property type="component" value="Unassembled WGS sequence"/>
</dbReference>
<sequence length="98" mass="11288">MVLLPVYLQYPGSDMVTFNMFELRLLHWVIGKVQKWYMTSFLVKTAPDHDGPSRWQSPTASYVYPNGPMFTMTTPHQILGDDDLLACCSSQRCHLAKY</sequence>
<gene>
    <name evidence="1" type="ORF">E2C01_049688</name>
</gene>
<evidence type="ECO:0000313" key="2">
    <source>
        <dbReference type="Proteomes" id="UP000324222"/>
    </source>
</evidence>
<dbReference type="AlphaFoldDB" id="A0A5B7GEJ1"/>
<comment type="caution">
    <text evidence="1">The sequence shown here is derived from an EMBL/GenBank/DDBJ whole genome shotgun (WGS) entry which is preliminary data.</text>
</comment>
<dbReference type="EMBL" id="VSRR010013403">
    <property type="protein sequence ID" value="MPC55743.1"/>
    <property type="molecule type" value="Genomic_DNA"/>
</dbReference>
<protein>
    <submittedName>
        <fullName evidence="1">Uncharacterized protein</fullName>
    </submittedName>
</protein>
<reference evidence="1 2" key="1">
    <citation type="submission" date="2019-05" db="EMBL/GenBank/DDBJ databases">
        <title>Another draft genome of Portunus trituberculatus and its Hox gene families provides insights of decapod evolution.</title>
        <authorList>
            <person name="Jeong J.-H."/>
            <person name="Song I."/>
            <person name="Kim S."/>
            <person name="Choi T."/>
            <person name="Kim D."/>
            <person name="Ryu S."/>
            <person name="Kim W."/>
        </authorList>
    </citation>
    <scope>NUCLEOTIDE SEQUENCE [LARGE SCALE GENOMIC DNA]</scope>
    <source>
        <tissue evidence="1">Muscle</tissue>
    </source>
</reference>
<name>A0A5B7GEJ1_PORTR</name>
<evidence type="ECO:0000313" key="1">
    <source>
        <dbReference type="EMBL" id="MPC55743.1"/>
    </source>
</evidence>
<accession>A0A5B7GEJ1</accession>
<keyword evidence="2" id="KW-1185">Reference proteome</keyword>